<evidence type="ECO:0000313" key="3">
    <source>
        <dbReference type="Proteomes" id="UP000078512"/>
    </source>
</evidence>
<dbReference type="EMBL" id="KV442084">
    <property type="protein sequence ID" value="OAQ25028.1"/>
    <property type="molecule type" value="Genomic_DNA"/>
</dbReference>
<organism evidence="2 3">
    <name type="scientific">Linnemannia elongata AG-77</name>
    <dbReference type="NCBI Taxonomy" id="1314771"/>
    <lineage>
        <taxon>Eukaryota</taxon>
        <taxon>Fungi</taxon>
        <taxon>Fungi incertae sedis</taxon>
        <taxon>Mucoromycota</taxon>
        <taxon>Mortierellomycotina</taxon>
        <taxon>Mortierellomycetes</taxon>
        <taxon>Mortierellales</taxon>
        <taxon>Mortierellaceae</taxon>
        <taxon>Linnemannia</taxon>
    </lineage>
</organism>
<evidence type="ECO:0000256" key="1">
    <source>
        <dbReference type="SAM" id="Phobius"/>
    </source>
</evidence>
<dbReference type="PANTHER" id="PTHR33047:SF8">
    <property type="entry name" value="REGULATOR OF RDNA TRANSCRIPTION PROTEIN 15"/>
    <property type="match status" value="1"/>
</dbReference>
<dbReference type="STRING" id="1314771.A0A197JJ78"/>
<evidence type="ECO:0000313" key="2">
    <source>
        <dbReference type="EMBL" id="OAQ25028.1"/>
    </source>
</evidence>
<dbReference type="Proteomes" id="UP000078512">
    <property type="component" value="Unassembled WGS sequence"/>
</dbReference>
<dbReference type="PANTHER" id="PTHR33047">
    <property type="entry name" value="PROTEIN TAR1"/>
    <property type="match status" value="1"/>
</dbReference>
<name>A0A197JJ78_9FUNG</name>
<dbReference type="InterPro" id="IPR052997">
    <property type="entry name" value="RRT15-like"/>
</dbReference>
<keyword evidence="3" id="KW-1185">Reference proteome</keyword>
<keyword evidence="1" id="KW-0472">Membrane</keyword>
<keyword evidence="1" id="KW-1133">Transmembrane helix</keyword>
<feature type="transmembrane region" description="Helical" evidence="1">
    <location>
        <begin position="87"/>
        <end position="105"/>
    </location>
</feature>
<protein>
    <submittedName>
        <fullName evidence="2">Uncharacterized protein</fullName>
    </submittedName>
</protein>
<gene>
    <name evidence="2" type="ORF">K457DRAFT_1779719</name>
</gene>
<accession>A0A197JJ78</accession>
<reference evidence="2 3" key="1">
    <citation type="submission" date="2016-05" db="EMBL/GenBank/DDBJ databases">
        <title>Genome sequencing reveals origins of a unique bacterial endosymbiosis in the earliest lineages of terrestrial Fungi.</title>
        <authorList>
            <consortium name="DOE Joint Genome Institute"/>
            <person name="Uehling J."/>
            <person name="Gryganskyi A."/>
            <person name="Hameed K."/>
            <person name="Tschaplinski T."/>
            <person name="Misztal P."/>
            <person name="Wu S."/>
            <person name="Desiro A."/>
            <person name="Vande Pol N."/>
            <person name="Du Z.-Y."/>
            <person name="Zienkiewicz A."/>
            <person name="Zienkiewicz K."/>
            <person name="Morin E."/>
            <person name="Tisserant E."/>
            <person name="Splivallo R."/>
            <person name="Hainaut M."/>
            <person name="Henrissat B."/>
            <person name="Ohm R."/>
            <person name="Kuo A."/>
            <person name="Yan J."/>
            <person name="Lipzen A."/>
            <person name="Nolan M."/>
            <person name="Labutti K."/>
            <person name="Barry K."/>
            <person name="Goldstein A."/>
            <person name="Labbe J."/>
            <person name="Schadt C."/>
            <person name="Tuskan G."/>
            <person name="Grigoriev I."/>
            <person name="Martin F."/>
            <person name="Vilgalys R."/>
            <person name="Bonito G."/>
        </authorList>
    </citation>
    <scope>NUCLEOTIDE SEQUENCE [LARGE SCALE GENOMIC DNA]</scope>
    <source>
        <strain evidence="2 3">AG-77</strain>
    </source>
</reference>
<proteinExistence type="predicted"/>
<dbReference type="OrthoDB" id="2209782at2759"/>
<dbReference type="AlphaFoldDB" id="A0A197JJ78"/>
<sequence>MNGSTRTKCNDYCNNISSWVNNPTLTELCFSMIGRADIEGSKRNVAMNAWLPQASYPCGSAFDNIVVWCSNSTGIEHVFGLGARRQIYFLICSMLVTLTPLSFFFHQRTPNCFSKSMTSSFSHGSSACDFFRVP</sequence>
<keyword evidence="1" id="KW-0812">Transmembrane</keyword>